<name>A0ABV4H8J3_9SPHI</name>
<sequence>MNFLLVCSNQSLGGANISGDGIAILLCKMQQSDGKISPSGRVVGQIGSNVLNIN</sequence>
<reference evidence="1 2" key="1">
    <citation type="submission" date="2024-06" db="EMBL/GenBank/DDBJ databases">
        <title>Soil Sphingobacterium thalpophilum.</title>
        <authorList>
            <person name="Yang J."/>
            <person name="Li J."/>
        </authorList>
    </citation>
    <scope>NUCLEOTIDE SEQUENCE [LARGE SCALE GENOMIC DNA]</scope>
    <source>
        <strain evidence="1 2">22g91tb</strain>
    </source>
</reference>
<evidence type="ECO:0000313" key="1">
    <source>
        <dbReference type="EMBL" id="MEZ0450777.1"/>
    </source>
</evidence>
<dbReference type="Proteomes" id="UP001566204">
    <property type="component" value="Unassembled WGS sequence"/>
</dbReference>
<accession>A0ABV4H8J3</accession>
<comment type="caution">
    <text evidence="1">The sequence shown here is derived from an EMBL/GenBank/DDBJ whole genome shotgun (WGS) entry which is preliminary data.</text>
</comment>
<evidence type="ECO:0000313" key="2">
    <source>
        <dbReference type="Proteomes" id="UP001566204"/>
    </source>
</evidence>
<dbReference type="EMBL" id="JBEOQB010000001">
    <property type="protein sequence ID" value="MEZ0450777.1"/>
    <property type="molecule type" value="Genomic_DNA"/>
</dbReference>
<proteinExistence type="predicted"/>
<keyword evidence="2" id="KW-1185">Reference proteome</keyword>
<gene>
    <name evidence="1" type="ORF">ABTW24_04125</name>
</gene>
<dbReference type="RefSeq" id="WP_160169475.1">
    <property type="nucleotide sequence ID" value="NZ_CP141191.1"/>
</dbReference>
<dbReference type="GeneID" id="78465875"/>
<protein>
    <submittedName>
        <fullName evidence="1">Uncharacterized protein</fullName>
    </submittedName>
</protein>
<organism evidence="1 2">
    <name type="scientific">Sphingobacterium thalpophilum</name>
    <dbReference type="NCBI Taxonomy" id="259"/>
    <lineage>
        <taxon>Bacteria</taxon>
        <taxon>Pseudomonadati</taxon>
        <taxon>Bacteroidota</taxon>
        <taxon>Sphingobacteriia</taxon>
        <taxon>Sphingobacteriales</taxon>
        <taxon>Sphingobacteriaceae</taxon>
        <taxon>Sphingobacterium</taxon>
    </lineage>
</organism>